<dbReference type="Pfam" id="PF00830">
    <property type="entry name" value="Ribosomal_L28"/>
    <property type="match status" value="1"/>
</dbReference>
<name>A0A3B1D0M4_9ZZZZ</name>
<dbReference type="InterPro" id="IPR050096">
    <property type="entry name" value="Bacterial_rp_bL28"/>
</dbReference>
<keyword evidence="2 4" id="KW-0689">Ribosomal protein</keyword>
<dbReference type="GO" id="GO:0006412">
    <property type="term" value="P:translation"/>
    <property type="evidence" value="ECO:0007669"/>
    <property type="project" value="InterPro"/>
</dbReference>
<dbReference type="GO" id="GO:1990904">
    <property type="term" value="C:ribonucleoprotein complex"/>
    <property type="evidence" value="ECO:0007669"/>
    <property type="project" value="UniProtKB-KW"/>
</dbReference>
<dbReference type="InterPro" id="IPR026569">
    <property type="entry name" value="Ribosomal_bL28"/>
</dbReference>
<proteinExistence type="inferred from homology"/>
<accession>A0A3B1D0M4</accession>
<reference evidence="4" key="1">
    <citation type="submission" date="2018-06" db="EMBL/GenBank/DDBJ databases">
        <authorList>
            <person name="Zhirakovskaya E."/>
        </authorList>
    </citation>
    <scope>NUCLEOTIDE SEQUENCE</scope>
</reference>
<dbReference type="HAMAP" id="MF_00373">
    <property type="entry name" value="Ribosomal_bL28"/>
    <property type="match status" value="1"/>
</dbReference>
<evidence type="ECO:0000313" key="4">
    <source>
        <dbReference type="EMBL" id="VAX29764.1"/>
    </source>
</evidence>
<organism evidence="4">
    <name type="scientific">hydrothermal vent metagenome</name>
    <dbReference type="NCBI Taxonomy" id="652676"/>
    <lineage>
        <taxon>unclassified sequences</taxon>
        <taxon>metagenomes</taxon>
        <taxon>ecological metagenomes</taxon>
    </lineage>
</organism>
<dbReference type="EMBL" id="UOGG01000092">
    <property type="protein sequence ID" value="VAX29764.1"/>
    <property type="molecule type" value="Genomic_DNA"/>
</dbReference>
<evidence type="ECO:0000256" key="2">
    <source>
        <dbReference type="ARBA" id="ARBA00022980"/>
    </source>
</evidence>
<sequence>MSKRCDVCDKGVMYGNNVSHANNKTRRRWEPNLKKLRVIYEGAIRTMKVCTRCLKAGKVAKTG</sequence>
<dbReference type="NCBIfam" id="TIGR00009">
    <property type="entry name" value="L28"/>
    <property type="match status" value="1"/>
</dbReference>
<dbReference type="PANTHER" id="PTHR39080">
    <property type="entry name" value="50S RIBOSOMAL PROTEIN L28"/>
    <property type="match status" value="1"/>
</dbReference>
<comment type="similarity">
    <text evidence="1">Belongs to the bacterial ribosomal protein bL28 family.</text>
</comment>
<gene>
    <name evidence="4" type="ORF">MNBD_NITROSPINAE05-536</name>
</gene>
<dbReference type="InterPro" id="IPR037147">
    <property type="entry name" value="Ribosomal_bL28_sf"/>
</dbReference>
<evidence type="ECO:0000256" key="3">
    <source>
        <dbReference type="ARBA" id="ARBA00023274"/>
    </source>
</evidence>
<dbReference type="PANTHER" id="PTHR39080:SF1">
    <property type="entry name" value="LARGE RIBOSOMAL SUBUNIT PROTEIN BL28A"/>
    <property type="match status" value="1"/>
</dbReference>
<dbReference type="InterPro" id="IPR034704">
    <property type="entry name" value="Ribosomal_bL28/bL31-like_sf"/>
</dbReference>
<dbReference type="Gene3D" id="2.30.170.40">
    <property type="entry name" value="Ribosomal protein L28/L24"/>
    <property type="match status" value="1"/>
</dbReference>
<dbReference type="GO" id="GO:0003735">
    <property type="term" value="F:structural constituent of ribosome"/>
    <property type="evidence" value="ECO:0007669"/>
    <property type="project" value="InterPro"/>
</dbReference>
<keyword evidence="3" id="KW-0687">Ribonucleoprotein</keyword>
<dbReference type="GO" id="GO:0005840">
    <property type="term" value="C:ribosome"/>
    <property type="evidence" value="ECO:0007669"/>
    <property type="project" value="UniProtKB-KW"/>
</dbReference>
<evidence type="ECO:0000256" key="1">
    <source>
        <dbReference type="ARBA" id="ARBA00008760"/>
    </source>
</evidence>
<dbReference type="AlphaFoldDB" id="A0A3B1D0M4"/>
<dbReference type="InterPro" id="IPR001383">
    <property type="entry name" value="Ribosomal_bL28_bact-type"/>
</dbReference>
<dbReference type="SUPFAM" id="SSF143800">
    <property type="entry name" value="L28p-like"/>
    <property type="match status" value="1"/>
</dbReference>
<protein>
    <submittedName>
        <fullName evidence="4">LSU ribosomal protein L28p @ LSU ribosomal protein L28p, zinc-independent</fullName>
    </submittedName>
</protein>